<sequence length="441" mass="49653">MRQPARDRVPRHALAAAGAAPVIDFHDPAEEHRAVGFEPLPDGLEAELVQSAERGEIGRVEGSVEHVEVFRTVSVGTSILEDLDPYPDSDAARTSTPSTAKSLQCGARKRDIMSNLELTMAGVDYDRFVAMWDGRVRVEGIDLNFLAMPVEEVFYRQAKYREFDVSEMSLSTYVLTLNDEKPPFAAIPVFPSRYFRHQSMFVNRRSGITEPSQLTGRRIGIPEYQITAGVWQRGILADEYGIGLGDIEYVSGGVDSPGRHEKVQYDMPANVRLSQIGPEETLSELLVSGSIDGIFSAHEPSCFGNDPDVVRLFPDYKSVEKDYFKRTRIFPIMHLMVVRAEILQAHPWVARSLMKACEQARSLAVDALAYRSSLKVMLPWLADHLEETLEAMGDDYWPYGIDRNRHVLDAFLRYSHEQGLANRRWAPQEIFAPSTRSSFVI</sequence>
<dbReference type="GO" id="GO:0018796">
    <property type="term" value="F:4,5-dihydroxyphthalate decarboxylase activity"/>
    <property type="evidence" value="ECO:0007669"/>
    <property type="project" value="UniProtKB-EC"/>
</dbReference>
<dbReference type="AlphaFoldDB" id="A0A839E8B4"/>
<reference evidence="1 2" key="1">
    <citation type="submission" date="2020-07" db="EMBL/GenBank/DDBJ databases">
        <title>Sequencing the genomes of 1000 actinobacteria strains.</title>
        <authorList>
            <person name="Klenk H.-P."/>
        </authorList>
    </citation>
    <scope>NUCLEOTIDE SEQUENCE [LARGE SCALE GENOMIC DNA]</scope>
    <source>
        <strain evidence="1 2">DSM 19663</strain>
    </source>
</reference>
<protein>
    <submittedName>
        <fullName evidence="1">4,5-dihydroxyphthalate decarboxylase</fullName>
        <ecNumber evidence="1">4.1.1.55</ecNumber>
    </submittedName>
</protein>
<keyword evidence="1" id="KW-0456">Lyase</keyword>
<organism evidence="1 2">
    <name type="scientific">Microcella alkalica</name>
    <dbReference type="NCBI Taxonomy" id="355930"/>
    <lineage>
        <taxon>Bacteria</taxon>
        <taxon>Bacillati</taxon>
        <taxon>Actinomycetota</taxon>
        <taxon>Actinomycetes</taxon>
        <taxon>Micrococcales</taxon>
        <taxon>Microbacteriaceae</taxon>
        <taxon>Microcella</taxon>
    </lineage>
</organism>
<dbReference type="EMBL" id="JACGWX010000002">
    <property type="protein sequence ID" value="MBA8847526.1"/>
    <property type="molecule type" value="Genomic_DNA"/>
</dbReference>
<dbReference type="EC" id="4.1.1.55" evidence="1"/>
<evidence type="ECO:0000313" key="2">
    <source>
        <dbReference type="Proteomes" id="UP000585905"/>
    </source>
</evidence>
<name>A0A839E8B4_9MICO</name>
<comment type="caution">
    <text evidence="1">The sequence shown here is derived from an EMBL/GenBank/DDBJ whole genome shotgun (WGS) entry which is preliminary data.</text>
</comment>
<keyword evidence="2" id="KW-1185">Reference proteome</keyword>
<dbReference type="SUPFAM" id="SSF53850">
    <property type="entry name" value="Periplasmic binding protein-like II"/>
    <property type="match status" value="1"/>
</dbReference>
<gene>
    <name evidence="1" type="ORF">FHX53_001111</name>
</gene>
<accession>A0A839E8B4</accession>
<evidence type="ECO:0000313" key="1">
    <source>
        <dbReference type="EMBL" id="MBA8847526.1"/>
    </source>
</evidence>
<proteinExistence type="predicted"/>
<dbReference type="Proteomes" id="UP000585905">
    <property type="component" value="Unassembled WGS sequence"/>
</dbReference>